<organism evidence="1">
    <name type="scientific">uncultured Caudovirales phage</name>
    <dbReference type="NCBI Taxonomy" id="2100421"/>
    <lineage>
        <taxon>Viruses</taxon>
        <taxon>Duplodnaviria</taxon>
        <taxon>Heunggongvirae</taxon>
        <taxon>Uroviricota</taxon>
        <taxon>Caudoviricetes</taxon>
        <taxon>Peduoviridae</taxon>
        <taxon>Maltschvirus</taxon>
        <taxon>Maltschvirus maltsch</taxon>
    </lineage>
</organism>
<evidence type="ECO:0008006" key="2">
    <source>
        <dbReference type="Google" id="ProtNLM"/>
    </source>
</evidence>
<sequence>MSDPTPIYSIRTITEQSLLAWFTTNAEWLPGVAIHAGQTDETRTVPMIILHAESARAARDLGAKPLGNFELTVKIYIYSSADDSTLEEHRQRVEVVQAIMEDDAGVKAAWTEGELYSIWIESDDEGVADRRYGNVLSYTLVAVYPPA</sequence>
<name>A0A6J5QKA6_9CAUD</name>
<gene>
    <name evidence="1" type="ORF">UFOVP1118_30</name>
</gene>
<reference evidence="1" key="1">
    <citation type="submission" date="2020-05" db="EMBL/GenBank/DDBJ databases">
        <authorList>
            <person name="Chiriac C."/>
            <person name="Salcher M."/>
            <person name="Ghai R."/>
            <person name="Kavagutti S V."/>
        </authorList>
    </citation>
    <scope>NUCLEOTIDE SEQUENCE</scope>
</reference>
<accession>A0A6J5QKA6</accession>
<evidence type="ECO:0000313" key="1">
    <source>
        <dbReference type="EMBL" id="CAB4185050.1"/>
    </source>
</evidence>
<dbReference type="EMBL" id="LR797073">
    <property type="protein sequence ID" value="CAB4185050.1"/>
    <property type="molecule type" value="Genomic_DNA"/>
</dbReference>
<protein>
    <recommendedName>
        <fullName evidence="2">Tail completion protein</fullName>
    </recommendedName>
</protein>
<proteinExistence type="predicted"/>